<reference evidence="2 3" key="1">
    <citation type="submission" date="2020-08" db="EMBL/GenBank/DDBJ databases">
        <title>Genomic Encyclopedia of Type Strains, Phase III (KMG-III): the genomes of soil and plant-associated and newly described type strains.</title>
        <authorList>
            <person name="Whitman W."/>
        </authorList>
    </citation>
    <scope>NUCLEOTIDE SEQUENCE [LARGE SCALE GENOMIC DNA]</scope>
    <source>
        <strain evidence="2 3">CECT 3303</strain>
    </source>
</reference>
<evidence type="ECO:0000313" key="3">
    <source>
        <dbReference type="Proteomes" id="UP000562352"/>
    </source>
</evidence>
<evidence type="ECO:0008006" key="4">
    <source>
        <dbReference type="Google" id="ProtNLM"/>
    </source>
</evidence>
<organism evidence="2 3">
    <name type="scientific">Planomonospora venezuelensis</name>
    <dbReference type="NCBI Taxonomy" id="1999"/>
    <lineage>
        <taxon>Bacteria</taxon>
        <taxon>Bacillati</taxon>
        <taxon>Actinomycetota</taxon>
        <taxon>Actinomycetes</taxon>
        <taxon>Streptosporangiales</taxon>
        <taxon>Streptosporangiaceae</taxon>
        <taxon>Planomonospora</taxon>
    </lineage>
</organism>
<keyword evidence="3" id="KW-1185">Reference proteome</keyword>
<evidence type="ECO:0000256" key="1">
    <source>
        <dbReference type="SAM" id="SignalP"/>
    </source>
</evidence>
<gene>
    <name evidence="2" type="ORF">FHS22_005289</name>
</gene>
<dbReference type="EMBL" id="JACHJJ010000020">
    <property type="protein sequence ID" value="MBB5965998.1"/>
    <property type="molecule type" value="Genomic_DNA"/>
</dbReference>
<proteinExistence type="predicted"/>
<name>A0A841DCH7_PLAVE</name>
<keyword evidence="1" id="KW-0732">Signal</keyword>
<dbReference type="Proteomes" id="UP000562352">
    <property type="component" value="Unassembled WGS sequence"/>
</dbReference>
<dbReference type="RefSeq" id="WP_184945757.1">
    <property type="nucleotide sequence ID" value="NZ_BAAAWZ010000001.1"/>
</dbReference>
<accession>A0A841DCH7</accession>
<evidence type="ECO:0000313" key="2">
    <source>
        <dbReference type="EMBL" id="MBB5965998.1"/>
    </source>
</evidence>
<sequence>MNSEHRRARALTAVLAAVAFAAAATAYALIGRGEQQAPAARQAEIAARGRQVMPFDLERTTHRFAKSATGGVQTVTSDDPADAGQVRSIREHLTAEAAAFGKGDYGDPASIHGGGMPGLHDLERGHDRIDIRYAELPAGARITYTTTDASLVTALHAWFDAQVADHGRHAEHG</sequence>
<comment type="caution">
    <text evidence="2">The sequence shown here is derived from an EMBL/GenBank/DDBJ whole genome shotgun (WGS) entry which is preliminary data.</text>
</comment>
<feature type="chain" id="PRO_5032391021" description="Aspartate carbamoyltransferase" evidence="1">
    <location>
        <begin position="29"/>
        <end position="173"/>
    </location>
</feature>
<protein>
    <recommendedName>
        <fullName evidence="4">Aspartate carbamoyltransferase</fullName>
    </recommendedName>
</protein>
<dbReference type="AlphaFoldDB" id="A0A841DCH7"/>
<feature type="signal peptide" evidence="1">
    <location>
        <begin position="1"/>
        <end position="28"/>
    </location>
</feature>